<dbReference type="GO" id="GO:0000727">
    <property type="term" value="P:double-strand break repair via break-induced replication"/>
    <property type="evidence" value="ECO:0007669"/>
    <property type="project" value="TreeGrafter"/>
</dbReference>
<dbReference type="Proteomes" id="UP000749559">
    <property type="component" value="Unassembled WGS sequence"/>
</dbReference>
<sequence length="853" mass="96320">MDQNEVDQRIQKVKGEYLEFLDDKSDQGIYEQKVRDMISDCEVRLSVNINDLRKKNPIRAKELLTNGFEEMLAFQRALHEVVLQADPMYGKQYEEFYVGFEGSFGDKHVTPRSLTSSFLGSMVCVEGIATKCSLVRPKVVRSVHYCPNTKKSIQRNYTDMTSLDPFPSSAVYPTKDEDGNALETEFGLSTYKDYQTFTIQEMPEKAPAGQLPRSVDIVVDNDLVDKCKPGDRVQVVGTYRCLPGKKNGYTTGTFRTIMIANNVKQLSKEVSPMFSADDVSKIKRFSRQKNTDVFEVLSKSLAPTIHGHEYIKKAVLCMLLGGAEKVLENGTRIRGDINVLLIGDPSVAKSQVLRYVLNTAPRAIATTGRGSSGVGLTAAVTSDEDTGERRLEAGAMVLADRGVVCIDEFDKMSDMDRTAIHEVMEQGRVTIAKAGIHAKLNARCSVLAAANPVYGRYDQYKTPMENIGLQDSLLSRFDLLFIVLDKMDPEHDRLISDHVLRIHRYRGAGEQDGEVLPMGSSVDLLTTANMEDEEENEDVETPIYEKFDNLLHGATRSKKDRIVAMKFMRKYIHVAKALKPVLTRPAADFISQEYTKLRNQENLSQDNISRTQPVTARSLETIIRLATAHAKARLCKLVELQDAEAAVELVQFAYFKKVLAKDKKRRHKDDTTDEDTDDDQDSKPEKPKKKRSTKRKDDKDKPAKERRPRKNPGEEGYDPYDFETNDEESLDEDAEPNPSLTERRQERRKRKEKKAVDEASSASEDEAMETAPSAADSAKTTAIEEDRLKIFKSSLFNLFKSEHAQSMALERVSEHVNKEHPDKNFTETDIHAAIDKMMEDNQIMLSDNILFLI</sequence>
<dbReference type="InterPro" id="IPR031327">
    <property type="entry name" value="MCM"/>
</dbReference>
<dbReference type="GO" id="GO:0017116">
    <property type="term" value="F:single-stranded DNA helicase activity"/>
    <property type="evidence" value="ECO:0007669"/>
    <property type="project" value="TreeGrafter"/>
</dbReference>
<dbReference type="InterPro" id="IPR033762">
    <property type="entry name" value="MCM_OB"/>
</dbReference>
<dbReference type="Gene3D" id="2.20.28.10">
    <property type="match status" value="1"/>
</dbReference>
<evidence type="ECO:0000256" key="2">
    <source>
        <dbReference type="ARBA" id="ARBA00004286"/>
    </source>
</evidence>
<comment type="function">
    <text evidence="14">Acts as component of the MCM2-7 complex (MCM complex) which is the replicative helicase essential for 'once per cell cycle' DNA replication initiation and elongation in eukaryotic cells. The active ATPase sites in the MCM2-7 ring are formed through the interaction surfaces of two neighboring subunits such that a critical structure of a conserved arginine finger motif is provided in trans relative to the ATP-binding site of the Walker A box of the adjacent subunit. The six ATPase active sites, however, are likely to contribute differentially to the complex helicase activity.</text>
</comment>
<dbReference type="Pfam" id="PF00493">
    <property type="entry name" value="MCM"/>
    <property type="match status" value="1"/>
</dbReference>
<proteinExistence type="inferred from homology"/>
<evidence type="ECO:0000313" key="18">
    <source>
        <dbReference type="Proteomes" id="UP000749559"/>
    </source>
</evidence>
<dbReference type="GO" id="GO:0005694">
    <property type="term" value="C:chromosome"/>
    <property type="evidence" value="ECO:0007669"/>
    <property type="project" value="UniProtKB-SubCell"/>
</dbReference>
<dbReference type="GO" id="GO:0005524">
    <property type="term" value="F:ATP binding"/>
    <property type="evidence" value="ECO:0007669"/>
    <property type="project" value="UniProtKB-UniRule"/>
</dbReference>
<keyword evidence="4" id="KW-0158">Chromosome</keyword>
<dbReference type="GO" id="GO:0042555">
    <property type="term" value="C:MCM complex"/>
    <property type="evidence" value="ECO:0007669"/>
    <property type="project" value="UniProtKB-UniRule"/>
</dbReference>
<protein>
    <recommendedName>
        <fullName evidence="14">DNA replication licensing factor MCM3</fullName>
        <ecNumber evidence="14">3.6.4.12</ecNumber>
    </recommendedName>
</protein>
<dbReference type="InterPro" id="IPR018525">
    <property type="entry name" value="MCM_CS"/>
</dbReference>
<organism evidence="17 18">
    <name type="scientific">Owenia fusiformis</name>
    <name type="common">Polychaete worm</name>
    <dbReference type="NCBI Taxonomy" id="6347"/>
    <lineage>
        <taxon>Eukaryota</taxon>
        <taxon>Metazoa</taxon>
        <taxon>Spiralia</taxon>
        <taxon>Lophotrochozoa</taxon>
        <taxon>Annelida</taxon>
        <taxon>Polychaeta</taxon>
        <taxon>Sedentaria</taxon>
        <taxon>Canalipalpata</taxon>
        <taxon>Sabellida</taxon>
        <taxon>Oweniida</taxon>
        <taxon>Oweniidae</taxon>
        <taxon>Owenia</taxon>
    </lineage>
</organism>
<dbReference type="FunFam" id="2.20.28.10:FF:000006">
    <property type="entry name" value="DNA helicase"/>
    <property type="match status" value="1"/>
</dbReference>
<comment type="caution">
    <text evidence="17">The sequence shown here is derived from an EMBL/GenBank/DDBJ whole genome shotgun (WGS) entry which is preliminary data.</text>
</comment>
<name>A0A8J1UXC8_OWEFU</name>
<dbReference type="AlphaFoldDB" id="A0A8J1UXC8"/>
<dbReference type="Gene3D" id="3.40.50.300">
    <property type="entry name" value="P-loop containing nucleotide triphosphate hydrolases"/>
    <property type="match status" value="1"/>
</dbReference>
<evidence type="ECO:0000256" key="11">
    <source>
        <dbReference type="ARBA" id="ARBA00023242"/>
    </source>
</evidence>
<comment type="similarity">
    <text evidence="3 13">Belongs to the MCM family.</text>
</comment>
<evidence type="ECO:0000256" key="6">
    <source>
        <dbReference type="ARBA" id="ARBA00022741"/>
    </source>
</evidence>
<dbReference type="CDD" id="cd17754">
    <property type="entry name" value="MCM3"/>
    <property type="match status" value="1"/>
</dbReference>
<feature type="domain" description="MCM C-terminal AAA(+) ATPase" evidence="16">
    <location>
        <begin position="293"/>
        <end position="499"/>
    </location>
</feature>
<evidence type="ECO:0000256" key="9">
    <source>
        <dbReference type="ARBA" id="ARBA00022840"/>
    </source>
</evidence>
<feature type="region of interest" description="Disordered" evidence="15">
    <location>
        <begin position="663"/>
        <end position="781"/>
    </location>
</feature>
<dbReference type="EC" id="3.6.4.12" evidence="14"/>
<dbReference type="PROSITE" id="PS50051">
    <property type="entry name" value="MCM_2"/>
    <property type="match status" value="1"/>
</dbReference>
<gene>
    <name evidence="17" type="ORF">OFUS_LOCUS449</name>
</gene>
<dbReference type="InterPro" id="IPR041562">
    <property type="entry name" value="MCM_lid"/>
</dbReference>
<dbReference type="SUPFAM" id="SSF52540">
    <property type="entry name" value="P-loop containing nucleoside triphosphate hydrolases"/>
    <property type="match status" value="1"/>
</dbReference>
<comment type="subcellular location">
    <subcellularLocation>
        <location evidence="2">Chromosome</location>
    </subcellularLocation>
    <subcellularLocation>
        <location evidence="1 14">Nucleus</location>
    </subcellularLocation>
</comment>
<dbReference type="PRINTS" id="PR01659">
    <property type="entry name" value="MCMPROTEIN3"/>
</dbReference>
<reference evidence="17" key="1">
    <citation type="submission" date="2022-03" db="EMBL/GenBank/DDBJ databases">
        <authorList>
            <person name="Martin C."/>
        </authorList>
    </citation>
    <scope>NUCLEOTIDE SEQUENCE</scope>
</reference>
<accession>A0A8J1UXC8</accession>
<dbReference type="Gene3D" id="2.40.50.140">
    <property type="entry name" value="Nucleic acid-binding proteins"/>
    <property type="match status" value="1"/>
</dbReference>
<evidence type="ECO:0000256" key="10">
    <source>
        <dbReference type="ARBA" id="ARBA00023125"/>
    </source>
</evidence>
<keyword evidence="9 13" id="KW-0067">ATP-binding</keyword>
<dbReference type="Pfam" id="PF23191">
    <property type="entry name" value="WHD_MCM3_C"/>
    <property type="match status" value="1"/>
</dbReference>
<comment type="subunit">
    <text evidence="14">Component of the MCM2-7 complex.</text>
</comment>
<dbReference type="PANTHER" id="PTHR11630">
    <property type="entry name" value="DNA REPLICATION LICENSING FACTOR MCM FAMILY MEMBER"/>
    <property type="match status" value="1"/>
</dbReference>
<feature type="compositionally biased region" description="Acidic residues" evidence="15">
    <location>
        <begin position="671"/>
        <end position="680"/>
    </location>
</feature>
<dbReference type="InterPro" id="IPR012340">
    <property type="entry name" value="NA-bd_OB-fold"/>
</dbReference>
<keyword evidence="11 14" id="KW-0539">Nucleus</keyword>
<evidence type="ECO:0000259" key="16">
    <source>
        <dbReference type="PROSITE" id="PS50051"/>
    </source>
</evidence>
<dbReference type="GO" id="GO:1902975">
    <property type="term" value="P:mitotic DNA replication initiation"/>
    <property type="evidence" value="ECO:0007669"/>
    <property type="project" value="TreeGrafter"/>
</dbReference>
<dbReference type="InterPro" id="IPR003593">
    <property type="entry name" value="AAA+_ATPase"/>
</dbReference>
<dbReference type="GO" id="GO:0006271">
    <property type="term" value="P:DNA strand elongation involved in DNA replication"/>
    <property type="evidence" value="ECO:0007669"/>
    <property type="project" value="TreeGrafter"/>
</dbReference>
<dbReference type="PROSITE" id="PS00847">
    <property type="entry name" value="MCM_1"/>
    <property type="match status" value="1"/>
</dbReference>
<evidence type="ECO:0000256" key="13">
    <source>
        <dbReference type="RuleBase" id="RU004070"/>
    </source>
</evidence>
<evidence type="ECO:0000256" key="4">
    <source>
        <dbReference type="ARBA" id="ARBA00022454"/>
    </source>
</evidence>
<dbReference type="InterPro" id="IPR027925">
    <property type="entry name" value="MCM_N"/>
</dbReference>
<keyword evidence="12" id="KW-0131">Cell cycle</keyword>
<dbReference type="GO" id="GO:0005634">
    <property type="term" value="C:nucleus"/>
    <property type="evidence" value="ECO:0007669"/>
    <property type="project" value="UniProtKB-SubCell"/>
</dbReference>
<dbReference type="EMBL" id="CAIIXF020000001">
    <property type="protein sequence ID" value="CAH1772733.1"/>
    <property type="molecule type" value="Genomic_DNA"/>
</dbReference>
<dbReference type="Pfam" id="PF17855">
    <property type="entry name" value="MCM_lid"/>
    <property type="match status" value="1"/>
</dbReference>
<dbReference type="OrthoDB" id="1882346at2759"/>
<dbReference type="InterPro" id="IPR056575">
    <property type="entry name" value="WH_MCM3_C"/>
</dbReference>
<dbReference type="Pfam" id="PF14551">
    <property type="entry name" value="MCM_N"/>
    <property type="match status" value="1"/>
</dbReference>
<dbReference type="InterPro" id="IPR027417">
    <property type="entry name" value="P-loop_NTPase"/>
</dbReference>
<dbReference type="SMART" id="SM00350">
    <property type="entry name" value="MCM"/>
    <property type="match status" value="1"/>
</dbReference>
<evidence type="ECO:0000256" key="5">
    <source>
        <dbReference type="ARBA" id="ARBA00022705"/>
    </source>
</evidence>
<evidence type="ECO:0000256" key="8">
    <source>
        <dbReference type="ARBA" id="ARBA00022806"/>
    </source>
</evidence>
<dbReference type="SUPFAM" id="SSF50249">
    <property type="entry name" value="Nucleic acid-binding proteins"/>
    <property type="match status" value="1"/>
</dbReference>
<keyword evidence="10 13" id="KW-0238">DNA-binding</keyword>
<feature type="compositionally biased region" description="Basic and acidic residues" evidence="15">
    <location>
        <begin position="695"/>
        <end position="705"/>
    </location>
</feature>
<dbReference type="Pfam" id="PF17207">
    <property type="entry name" value="MCM_OB"/>
    <property type="match status" value="1"/>
</dbReference>
<comment type="catalytic activity">
    <reaction evidence="14">
        <text>ATP + H2O = ADP + phosphate + H(+)</text>
        <dbReference type="Rhea" id="RHEA:13065"/>
        <dbReference type="ChEBI" id="CHEBI:15377"/>
        <dbReference type="ChEBI" id="CHEBI:15378"/>
        <dbReference type="ChEBI" id="CHEBI:30616"/>
        <dbReference type="ChEBI" id="CHEBI:43474"/>
        <dbReference type="ChEBI" id="CHEBI:456216"/>
        <dbReference type="EC" id="3.6.4.12"/>
    </reaction>
</comment>
<keyword evidence="5 14" id="KW-0235">DNA replication</keyword>
<dbReference type="InterPro" id="IPR008046">
    <property type="entry name" value="Mcm3"/>
</dbReference>
<evidence type="ECO:0000256" key="3">
    <source>
        <dbReference type="ARBA" id="ARBA00008010"/>
    </source>
</evidence>
<dbReference type="PRINTS" id="PR01657">
    <property type="entry name" value="MCMFAMILY"/>
</dbReference>
<evidence type="ECO:0000313" key="17">
    <source>
        <dbReference type="EMBL" id="CAH1772733.1"/>
    </source>
</evidence>
<dbReference type="InterPro" id="IPR001208">
    <property type="entry name" value="MCM_dom"/>
</dbReference>
<evidence type="ECO:0000256" key="12">
    <source>
        <dbReference type="ARBA" id="ARBA00023306"/>
    </source>
</evidence>
<keyword evidence="18" id="KW-1185">Reference proteome</keyword>
<keyword evidence="6 13" id="KW-0547">Nucleotide-binding</keyword>
<dbReference type="SMART" id="SM00382">
    <property type="entry name" value="AAA"/>
    <property type="match status" value="1"/>
</dbReference>
<evidence type="ECO:0000256" key="7">
    <source>
        <dbReference type="ARBA" id="ARBA00022801"/>
    </source>
</evidence>
<feature type="compositionally biased region" description="Acidic residues" evidence="15">
    <location>
        <begin position="715"/>
        <end position="735"/>
    </location>
</feature>
<keyword evidence="8 14" id="KW-0347">Helicase</keyword>
<dbReference type="Gene3D" id="3.30.1640.10">
    <property type="entry name" value="mini-chromosome maintenance (MCM) complex, chain A, domain 1"/>
    <property type="match status" value="1"/>
</dbReference>
<evidence type="ECO:0000256" key="1">
    <source>
        <dbReference type="ARBA" id="ARBA00004123"/>
    </source>
</evidence>
<evidence type="ECO:0000256" key="15">
    <source>
        <dbReference type="SAM" id="MobiDB-lite"/>
    </source>
</evidence>
<dbReference type="FunFam" id="3.30.1640.10:FF:000002">
    <property type="entry name" value="DNA helicase"/>
    <property type="match status" value="1"/>
</dbReference>
<evidence type="ECO:0000256" key="14">
    <source>
        <dbReference type="RuleBase" id="RU368061"/>
    </source>
</evidence>
<dbReference type="GO" id="GO:0003697">
    <property type="term" value="F:single-stranded DNA binding"/>
    <property type="evidence" value="ECO:0007669"/>
    <property type="project" value="TreeGrafter"/>
</dbReference>
<dbReference type="PANTHER" id="PTHR11630:SF46">
    <property type="entry name" value="DNA REPLICATION LICENSING FACTOR MCM3-RELATED"/>
    <property type="match status" value="1"/>
</dbReference>
<keyword evidence="7 14" id="KW-0378">Hydrolase</keyword>
<dbReference type="GO" id="GO:0016787">
    <property type="term" value="F:hydrolase activity"/>
    <property type="evidence" value="ECO:0007669"/>
    <property type="project" value="UniProtKB-KW"/>
</dbReference>